<evidence type="ECO:0000313" key="2">
    <source>
        <dbReference type="EMBL" id="KAF4141617.1"/>
    </source>
</evidence>
<feature type="compositionally biased region" description="Basic and acidic residues" evidence="1">
    <location>
        <begin position="92"/>
        <end position="101"/>
    </location>
</feature>
<dbReference type="EMBL" id="JAACNO010001297">
    <property type="protein sequence ID" value="KAF4141617.1"/>
    <property type="molecule type" value="Genomic_DNA"/>
</dbReference>
<feature type="region of interest" description="Disordered" evidence="1">
    <location>
        <begin position="92"/>
        <end position="114"/>
    </location>
</feature>
<name>A0A8S9UQ05_PHYIN</name>
<comment type="caution">
    <text evidence="2">The sequence shown here is derived from an EMBL/GenBank/DDBJ whole genome shotgun (WGS) entry which is preliminary data.</text>
</comment>
<sequence>MSDVGSELDVAGDTRPRDAEEIDRLRLVLSNLEALEQTLHTPTRDQTSLTEAVAVFATRTEQRQRQNMEQIKPNQALLHQVINQIQSFATRSDEEMAKQKNDLASLGSEMGALR</sequence>
<protein>
    <submittedName>
        <fullName evidence="2">Uncharacterized protein</fullName>
    </submittedName>
</protein>
<evidence type="ECO:0000313" key="3">
    <source>
        <dbReference type="Proteomes" id="UP000704712"/>
    </source>
</evidence>
<proteinExistence type="predicted"/>
<dbReference type="Proteomes" id="UP000704712">
    <property type="component" value="Unassembled WGS sequence"/>
</dbReference>
<gene>
    <name evidence="2" type="ORF">GN958_ATG09195</name>
</gene>
<evidence type="ECO:0000256" key="1">
    <source>
        <dbReference type="SAM" id="MobiDB-lite"/>
    </source>
</evidence>
<accession>A0A8S9UQ05</accession>
<reference evidence="2" key="1">
    <citation type="submission" date="2020-03" db="EMBL/GenBank/DDBJ databases">
        <title>Hybrid Assembly of Korean Phytophthora infestans isolates.</title>
        <authorList>
            <person name="Prokchorchik M."/>
            <person name="Lee Y."/>
            <person name="Seo J."/>
            <person name="Cho J.-H."/>
            <person name="Park Y.-E."/>
            <person name="Jang D.-C."/>
            <person name="Im J.-S."/>
            <person name="Choi J.-G."/>
            <person name="Park H.-J."/>
            <person name="Lee G.-B."/>
            <person name="Lee Y.-G."/>
            <person name="Hong S.-Y."/>
            <person name="Cho K."/>
            <person name="Sohn K.H."/>
        </authorList>
    </citation>
    <scope>NUCLEOTIDE SEQUENCE</scope>
    <source>
        <strain evidence="2">KR_2_A2</strain>
    </source>
</reference>
<organism evidence="2 3">
    <name type="scientific">Phytophthora infestans</name>
    <name type="common">Potato late blight agent</name>
    <name type="synonym">Botrytis infestans</name>
    <dbReference type="NCBI Taxonomy" id="4787"/>
    <lineage>
        <taxon>Eukaryota</taxon>
        <taxon>Sar</taxon>
        <taxon>Stramenopiles</taxon>
        <taxon>Oomycota</taxon>
        <taxon>Peronosporomycetes</taxon>
        <taxon>Peronosporales</taxon>
        <taxon>Peronosporaceae</taxon>
        <taxon>Phytophthora</taxon>
    </lineage>
</organism>
<dbReference type="AlphaFoldDB" id="A0A8S9UQ05"/>